<gene>
    <name evidence="1" type="ORF">HAPAU_35680</name>
</gene>
<dbReference type="Proteomes" id="UP000075321">
    <property type="component" value="Unassembled WGS sequence"/>
</dbReference>
<reference evidence="1 2" key="1">
    <citation type="submission" date="2016-02" db="EMBL/GenBank/DDBJ databases">
        <title>Genome sequence of Halalkalicoccus paucihalophilus DSM 24557.</title>
        <authorList>
            <person name="Poehlein A."/>
            <person name="Daniel R."/>
        </authorList>
    </citation>
    <scope>NUCLEOTIDE SEQUENCE [LARGE SCALE GENOMIC DNA]</scope>
    <source>
        <strain evidence="1 2">DSM 24557</strain>
    </source>
</reference>
<dbReference type="EMBL" id="LTAZ01000013">
    <property type="protein sequence ID" value="KYH24585.1"/>
    <property type="molecule type" value="Genomic_DNA"/>
</dbReference>
<dbReference type="PATRIC" id="fig|1008153.3.peg.3761"/>
<protein>
    <submittedName>
        <fullName evidence="1">Uncharacterized protein</fullName>
    </submittedName>
</protein>
<dbReference type="AlphaFoldDB" id="A0A151AAB8"/>
<evidence type="ECO:0000313" key="2">
    <source>
        <dbReference type="Proteomes" id="UP000075321"/>
    </source>
</evidence>
<organism evidence="1 2">
    <name type="scientific">Halalkalicoccus paucihalophilus</name>
    <dbReference type="NCBI Taxonomy" id="1008153"/>
    <lineage>
        <taxon>Archaea</taxon>
        <taxon>Methanobacteriati</taxon>
        <taxon>Methanobacteriota</taxon>
        <taxon>Stenosarchaea group</taxon>
        <taxon>Halobacteria</taxon>
        <taxon>Halobacteriales</taxon>
        <taxon>Halococcaceae</taxon>
        <taxon>Halalkalicoccus</taxon>
    </lineage>
</organism>
<dbReference type="OrthoDB" id="323534at2157"/>
<name>A0A151AAB8_9EURY</name>
<accession>A0A151AAB8</accession>
<comment type="caution">
    <text evidence="1">The sequence shown here is derived from an EMBL/GenBank/DDBJ whole genome shotgun (WGS) entry which is preliminary data.</text>
</comment>
<evidence type="ECO:0000313" key="1">
    <source>
        <dbReference type="EMBL" id="KYH24585.1"/>
    </source>
</evidence>
<proteinExistence type="predicted"/>
<sequence length="343" mass="39289">MVQLSQRHRRTALPFPYSNDGLEFDLDTYTLDDQETGSLNLKAGQTRVDLTADGPIGLSEGHQPWNKATLSGRLVVPDDVVFTVFPEEERDEPPAKLYVAVRCHKTIYRGRSMVSEDPTTPGTYDVEINLEWSNLRGKVELRPYLVRAERGSSDGDYATRSNVRLADGKIYTILIDSSEREERAFIDGEEMSFSQSAHLPDGEKLYYLDFRNESRPKLWINSDNPRITDVLQRDGSVGAGPRMRDVILDQISYGIWTQLIVRAACAIDYEGEVDYEWQRTVIQSFGRQLYEVEDVTEAALRLRDEIKDSKKLPHLIQRIDNELQEFINPRSQLINLMEEGLQI</sequence>
<keyword evidence="2" id="KW-1185">Reference proteome</keyword>